<dbReference type="RefSeq" id="WP_054798040.1">
    <property type="nucleotide sequence ID" value="NZ_JARTHJ010000120.1"/>
</dbReference>
<feature type="signal peptide" evidence="2">
    <location>
        <begin position="1"/>
        <end position="19"/>
    </location>
</feature>
<evidence type="ECO:0000256" key="1">
    <source>
        <dbReference type="SAM" id="MobiDB-lite"/>
    </source>
</evidence>
<evidence type="ECO:0008006" key="5">
    <source>
        <dbReference type="Google" id="ProtNLM"/>
    </source>
</evidence>
<comment type="caution">
    <text evidence="3">The sequence shown here is derived from an EMBL/GenBank/DDBJ whole genome shotgun (WGS) entry which is preliminary data.</text>
</comment>
<dbReference type="EMBL" id="WNZX01000038">
    <property type="protein sequence ID" value="MUG73959.1"/>
    <property type="molecule type" value="Genomic_DNA"/>
</dbReference>
<keyword evidence="2" id="KW-0732">Signal</keyword>
<keyword evidence="4" id="KW-1185">Reference proteome</keyword>
<feature type="compositionally biased region" description="Polar residues" evidence="1">
    <location>
        <begin position="96"/>
        <end position="119"/>
    </location>
</feature>
<proteinExistence type="predicted"/>
<dbReference type="PROSITE" id="PS51257">
    <property type="entry name" value="PROKAR_LIPOPROTEIN"/>
    <property type="match status" value="1"/>
</dbReference>
<feature type="compositionally biased region" description="Basic and acidic residues" evidence="1">
    <location>
        <begin position="66"/>
        <end position="95"/>
    </location>
</feature>
<accession>A0A7X3CWA2</accession>
<evidence type="ECO:0000313" key="3">
    <source>
        <dbReference type="EMBL" id="MUG73959.1"/>
    </source>
</evidence>
<gene>
    <name evidence="3" type="ORF">GNP93_25540</name>
</gene>
<dbReference type="Proteomes" id="UP000450917">
    <property type="component" value="Unassembled WGS sequence"/>
</dbReference>
<dbReference type="AlphaFoldDB" id="A0A7X3CWA2"/>
<organism evidence="3 4">
    <name type="scientific">Paenibacillus validus</name>
    <dbReference type="NCBI Taxonomy" id="44253"/>
    <lineage>
        <taxon>Bacteria</taxon>
        <taxon>Bacillati</taxon>
        <taxon>Bacillota</taxon>
        <taxon>Bacilli</taxon>
        <taxon>Bacillales</taxon>
        <taxon>Paenibacillaceae</taxon>
        <taxon>Paenibacillus</taxon>
    </lineage>
</organism>
<evidence type="ECO:0000256" key="2">
    <source>
        <dbReference type="SAM" id="SignalP"/>
    </source>
</evidence>
<feature type="region of interest" description="Disordered" evidence="1">
    <location>
        <begin position="58"/>
        <end position="119"/>
    </location>
</feature>
<evidence type="ECO:0000313" key="4">
    <source>
        <dbReference type="Proteomes" id="UP000450917"/>
    </source>
</evidence>
<sequence length="119" mass="13974">MRYLIIGLLFCFTVPLVLTAGCGKENAPDQQSRQQSDKPIDTELQQQMKMYQEIKKQEYEQNNQRRTAEKKRLKELQKTQEEALRHELEFQEKVRQSGNPLSSDNNDTNNQQGSDQELE</sequence>
<name>A0A7X3CWA2_9BACL</name>
<feature type="region of interest" description="Disordered" evidence="1">
    <location>
        <begin position="22"/>
        <end position="41"/>
    </location>
</feature>
<protein>
    <recommendedName>
        <fullName evidence="5">Lipoprotein</fullName>
    </recommendedName>
</protein>
<reference evidence="3 4" key="1">
    <citation type="submission" date="2019-11" db="EMBL/GenBank/DDBJ databases">
        <title>Draft genome sequences of five Paenibacillus species of dairy origin.</title>
        <authorList>
            <person name="Olajide A.M."/>
            <person name="Chen S."/>
            <person name="Lapointe G."/>
        </authorList>
    </citation>
    <scope>NUCLEOTIDE SEQUENCE [LARGE SCALE GENOMIC DNA]</scope>
    <source>
        <strain evidence="3 4">2CS3</strain>
    </source>
</reference>
<feature type="chain" id="PRO_5039291125" description="Lipoprotein" evidence="2">
    <location>
        <begin position="20"/>
        <end position="119"/>
    </location>
</feature>